<dbReference type="InterPro" id="IPR001926">
    <property type="entry name" value="TrpB-like_PALP"/>
</dbReference>
<keyword evidence="7" id="KW-0057">Aromatic amino acid biosynthesis</keyword>
<dbReference type="GO" id="GO:0005737">
    <property type="term" value="C:cytoplasm"/>
    <property type="evidence" value="ECO:0007669"/>
    <property type="project" value="TreeGrafter"/>
</dbReference>
<dbReference type="GO" id="GO:0004834">
    <property type="term" value="F:tryptophan synthase activity"/>
    <property type="evidence" value="ECO:0007669"/>
    <property type="project" value="UniProtKB-EC"/>
</dbReference>
<reference evidence="11" key="1">
    <citation type="submission" date="2018-05" db="EMBL/GenBank/DDBJ databases">
        <authorList>
            <person name="Lanie J.A."/>
            <person name="Ng W.-L."/>
            <person name="Kazmierczak K.M."/>
            <person name="Andrzejewski T.M."/>
            <person name="Davidsen T.M."/>
            <person name="Wayne K.J."/>
            <person name="Tettelin H."/>
            <person name="Glass J.I."/>
            <person name="Rusch D."/>
            <person name="Podicherti R."/>
            <person name="Tsui H.-C.T."/>
            <person name="Winkler M.E."/>
        </authorList>
    </citation>
    <scope>NUCLEOTIDE SEQUENCE</scope>
</reference>
<dbReference type="SUPFAM" id="SSF53686">
    <property type="entry name" value="Tryptophan synthase beta subunit-like PLP-dependent enzymes"/>
    <property type="match status" value="1"/>
</dbReference>
<comment type="pathway">
    <text evidence="2">Amino-acid biosynthesis; L-tryptophan biosynthesis; L-tryptophan from chorismate: step 5/5.</text>
</comment>
<keyword evidence="4" id="KW-0028">Amino-acid biosynthesis</keyword>
<dbReference type="EC" id="4.2.1.20" evidence="3"/>
<evidence type="ECO:0000256" key="5">
    <source>
        <dbReference type="ARBA" id="ARBA00022822"/>
    </source>
</evidence>
<evidence type="ECO:0000256" key="4">
    <source>
        <dbReference type="ARBA" id="ARBA00022605"/>
    </source>
</evidence>
<comment type="catalytic activity">
    <reaction evidence="9">
        <text>(1S,2R)-1-C-(indol-3-yl)glycerol 3-phosphate + L-serine = D-glyceraldehyde 3-phosphate + L-tryptophan + H2O</text>
        <dbReference type="Rhea" id="RHEA:10532"/>
        <dbReference type="ChEBI" id="CHEBI:15377"/>
        <dbReference type="ChEBI" id="CHEBI:33384"/>
        <dbReference type="ChEBI" id="CHEBI:57912"/>
        <dbReference type="ChEBI" id="CHEBI:58866"/>
        <dbReference type="ChEBI" id="CHEBI:59776"/>
        <dbReference type="EC" id="4.2.1.20"/>
    </reaction>
</comment>
<dbReference type="FunFam" id="3.40.50.1100:FF:000004">
    <property type="entry name" value="Tryptophan synthase beta chain"/>
    <property type="match status" value="1"/>
</dbReference>
<evidence type="ECO:0000259" key="10">
    <source>
        <dbReference type="Pfam" id="PF00291"/>
    </source>
</evidence>
<feature type="domain" description="Tryptophan synthase beta chain-like PALP" evidence="10">
    <location>
        <begin position="8"/>
        <end position="172"/>
    </location>
</feature>
<dbReference type="Pfam" id="PF00291">
    <property type="entry name" value="PALP"/>
    <property type="match status" value="1"/>
</dbReference>
<evidence type="ECO:0000256" key="3">
    <source>
        <dbReference type="ARBA" id="ARBA00012043"/>
    </source>
</evidence>
<dbReference type="InterPro" id="IPR023026">
    <property type="entry name" value="Trp_synth_beta/beta-like"/>
</dbReference>
<dbReference type="EMBL" id="UINC01157781">
    <property type="protein sequence ID" value="SVD54955.1"/>
    <property type="molecule type" value="Genomic_DNA"/>
</dbReference>
<evidence type="ECO:0000256" key="9">
    <source>
        <dbReference type="ARBA" id="ARBA00049047"/>
    </source>
</evidence>
<evidence type="ECO:0000256" key="2">
    <source>
        <dbReference type="ARBA" id="ARBA00004733"/>
    </source>
</evidence>
<sequence>IGEEARAQMLEREGRLPDRVYACVGGGSNATGMFLGFLGDESVELVGVEAGGHGIDSGEHAARLAGGDGSPGVAQGYKTYFLQDDEGQMRHTHSVSAGLDYIGVSPILAHLYETERVRFESATDDEVIGALRRLMSGEGIIGALESAHAVAGALREAALTPAGSLILINLSGRGDKDIFTIGDAFDDERWKRFLKDKAAQL</sequence>
<keyword evidence="5" id="KW-0822">Tryptophan biosynthesis</keyword>
<name>A0A382W9D8_9ZZZZ</name>
<evidence type="ECO:0000256" key="7">
    <source>
        <dbReference type="ARBA" id="ARBA00023141"/>
    </source>
</evidence>
<evidence type="ECO:0000313" key="11">
    <source>
        <dbReference type="EMBL" id="SVD54955.1"/>
    </source>
</evidence>
<gene>
    <name evidence="11" type="ORF">METZ01_LOCUS407809</name>
</gene>
<dbReference type="AlphaFoldDB" id="A0A382W9D8"/>
<dbReference type="PANTHER" id="PTHR48077">
    <property type="entry name" value="TRYPTOPHAN SYNTHASE-RELATED"/>
    <property type="match status" value="1"/>
</dbReference>
<feature type="non-terminal residue" evidence="11">
    <location>
        <position position="1"/>
    </location>
</feature>
<organism evidence="11">
    <name type="scientific">marine metagenome</name>
    <dbReference type="NCBI Taxonomy" id="408172"/>
    <lineage>
        <taxon>unclassified sequences</taxon>
        <taxon>metagenomes</taxon>
        <taxon>ecological metagenomes</taxon>
    </lineage>
</organism>
<dbReference type="InterPro" id="IPR036052">
    <property type="entry name" value="TrpB-like_PALP_sf"/>
</dbReference>
<comment type="cofactor">
    <cofactor evidence="1">
        <name>pyridoxal 5'-phosphate</name>
        <dbReference type="ChEBI" id="CHEBI:597326"/>
    </cofactor>
</comment>
<accession>A0A382W9D8</accession>
<protein>
    <recommendedName>
        <fullName evidence="3">tryptophan synthase</fullName>
        <ecNumber evidence="3">4.2.1.20</ecNumber>
    </recommendedName>
</protein>
<dbReference type="PANTHER" id="PTHR48077:SF3">
    <property type="entry name" value="TRYPTOPHAN SYNTHASE"/>
    <property type="match status" value="1"/>
</dbReference>
<proteinExistence type="predicted"/>
<evidence type="ECO:0000256" key="1">
    <source>
        <dbReference type="ARBA" id="ARBA00001933"/>
    </source>
</evidence>
<evidence type="ECO:0000256" key="6">
    <source>
        <dbReference type="ARBA" id="ARBA00022898"/>
    </source>
</evidence>
<dbReference type="Gene3D" id="3.40.50.1100">
    <property type="match status" value="1"/>
</dbReference>
<keyword evidence="8" id="KW-0456">Lyase</keyword>
<evidence type="ECO:0000256" key="8">
    <source>
        <dbReference type="ARBA" id="ARBA00023239"/>
    </source>
</evidence>
<keyword evidence="6" id="KW-0663">Pyridoxal phosphate</keyword>